<feature type="signal peptide" evidence="1">
    <location>
        <begin position="1"/>
        <end position="26"/>
    </location>
</feature>
<dbReference type="InterPro" id="IPR010262">
    <property type="entry name" value="Arylsulfotransferase_bact"/>
</dbReference>
<organism evidence="2 3">
    <name type="scientific">Ilumatobacter fluminis</name>
    <dbReference type="NCBI Taxonomy" id="467091"/>
    <lineage>
        <taxon>Bacteria</taxon>
        <taxon>Bacillati</taxon>
        <taxon>Actinomycetota</taxon>
        <taxon>Acidimicrobiia</taxon>
        <taxon>Acidimicrobiales</taxon>
        <taxon>Ilumatobacteraceae</taxon>
        <taxon>Ilumatobacter</taxon>
    </lineage>
</organism>
<keyword evidence="1" id="KW-0732">Signal</keyword>
<reference evidence="2 3" key="1">
    <citation type="submission" date="2019-03" db="EMBL/GenBank/DDBJ databases">
        <title>Sequencing the genomes of 1000 actinobacteria strains.</title>
        <authorList>
            <person name="Klenk H.-P."/>
        </authorList>
    </citation>
    <scope>NUCLEOTIDE SEQUENCE [LARGE SCALE GENOMIC DNA]</scope>
    <source>
        <strain evidence="2 3">DSM 18936</strain>
    </source>
</reference>
<keyword evidence="3" id="KW-1185">Reference proteome</keyword>
<gene>
    <name evidence="2" type="ORF">BDK89_1107</name>
</gene>
<name>A0A4R7HX05_9ACTN</name>
<dbReference type="AlphaFoldDB" id="A0A4R7HX05"/>
<evidence type="ECO:0000313" key="2">
    <source>
        <dbReference type="EMBL" id="TDT15535.1"/>
    </source>
</evidence>
<evidence type="ECO:0000256" key="1">
    <source>
        <dbReference type="SAM" id="SignalP"/>
    </source>
</evidence>
<keyword evidence="2" id="KW-0808">Transferase</keyword>
<dbReference type="Pfam" id="PF05935">
    <property type="entry name" value="Arylsulfotrans"/>
    <property type="match status" value="1"/>
</dbReference>
<dbReference type="GO" id="GO:0004062">
    <property type="term" value="F:aryl sulfotransferase activity"/>
    <property type="evidence" value="ECO:0007669"/>
    <property type="project" value="InterPro"/>
</dbReference>
<proteinExistence type="predicted"/>
<feature type="chain" id="PRO_5039400662" evidence="1">
    <location>
        <begin position="27"/>
        <end position="889"/>
    </location>
</feature>
<dbReference type="PANTHER" id="PTHR35340:SF5">
    <property type="entry name" value="ASST-DOMAIN-CONTAINING PROTEIN"/>
    <property type="match status" value="1"/>
</dbReference>
<evidence type="ECO:0000313" key="3">
    <source>
        <dbReference type="Proteomes" id="UP000294558"/>
    </source>
</evidence>
<sequence>MILRSMRGRALFVVGAVLATSIVAIVQPVTPATAAAAASVSCAPTPAGPDADVPPLASFTAQEPPQRLVDTRIGTGGVTGRVGAGCTMRIDASAAGVPTAAEALALSVTALATERGYLTVFPCASGRPETSNVNARTNQMPTPNLAIALLDDDGTVCIFSQKAAHLVVDMTGWWTADGATRFRSISPERVEDTRLGGGAAVPAETNHEIDLSGIVPAGTSAVVANLTVARPAGPGYVTAFPCGATPASSNLNFLAGEARAVAITVGISNDLKLCTRSNVAHHVVVDLMGFYEPTPQFGPTASLTPVAGTRLADSRTAAAPWTSRFGAGTVRSLRPTAGRADDSQATAVVVNTVATGASGPGHVSIFPCDVDVPSTSVLNFTAGEEATNLAVVDLSADGEICFYASTPVDLVVDLFGVMAAPSGSLVEHLRFDAHTWPAYSPAATDYAVECDDAPVDLELDPLVGTTMRVNNVPVSGGTIRLPGDDDRLTTVSLRRGSTTQMYYFRCVPDGFPRLEANRPGTPTPGWYLTLTGMTGGGSFAVILDEYGGPVWYKRLDRSGTDIERRSDGRIVWVPNLGSRYGIEPDAGYRAISLYGTLVDEYISYDEGGVEHPTDHHDFVELPNGRYALISYPIVSGVDLTALPGNGWTANDTIADNVIQEFDANGNVVWSWTLSDHFGYDEVPYPVRWDAGGPVDVWHMNALTATDDGSGDYIVTARHLDAAFRVDRVTDQIDWILGALPVSAPQLSGAPRLQILNDPLGGPRRPHHAQLNGDVVTLFDNRTDMGQASRAVAYRIDTVAETATLLWSVSAPSGQTAFGLGSVDPAGDGSFVVGWGPVQPMIQEFDANRNLVFEVRQLPGGQIYRVLKEPKAAWSASQLRAAAGGIAEAP</sequence>
<dbReference type="PANTHER" id="PTHR35340">
    <property type="entry name" value="PQQ ENZYME REPEAT PROTEIN-RELATED"/>
    <property type="match status" value="1"/>
</dbReference>
<dbReference type="RefSeq" id="WP_133867975.1">
    <property type="nucleotide sequence ID" value="NZ_SOAU01000001.1"/>
</dbReference>
<dbReference type="Proteomes" id="UP000294558">
    <property type="component" value="Unassembled WGS sequence"/>
</dbReference>
<dbReference type="OrthoDB" id="3225323at2"/>
<accession>A0A4R7HX05</accession>
<dbReference type="InterPro" id="IPR053143">
    <property type="entry name" value="Arylsulfate_ST"/>
</dbReference>
<dbReference type="EMBL" id="SOAU01000001">
    <property type="protein sequence ID" value="TDT15535.1"/>
    <property type="molecule type" value="Genomic_DNA"/>
</dbReference>
<protein>
    <submittedName>
        <fullName evidence="2">Arylsulfotransferase ASST</fullName>
    </submittedName>
</protein>
<comment type="caution">
    <text evidence="2">The sequence shown here is derived from an EMBL/GenBank/DDBJ whole genome shotgun (WGS) entry which is preliminary data.</text>
</comment>